<dbReference type="InterPro" id="IPR018232">
    <property type="entry name" value="Glyco_hydro_37_CS"/>
</dbReference>
<protein>
    <submittedName>
        <fullName evidence="3">Alpha,alpha-trehalase</fullName>
    </submittedName>
</protein>
<dbReference type="InterPro" id="IPR012341">
    <property type="entry name" value="6hp_glycosidase-like_sf"/>
</dbReference>
<evidence type="ECO:0000313" key="4">
    <source>
        <dbReference type="Proteomes" id="UP000664844"/>
    </source>
</evidence>
<dbReference type="PANTHER" id="PTHR23403:SF6">
    <property type="entry name" value="CYTOSOLIC NEUTRAL TREHALASE-RELATED"/>
    <property type="match status" value="1"/>
</dbReference>
<comment type="caution">
    <text evidence="3">The sequence shown here is derived from an EMBL/GenBank/DDBJ whole genome shotgun (WGS) entry which is preliminary data.</text>
</comment>
<evidence type="ECO:0000313" key="3">
    <source>
        <dbReference type="EMBL" id="MBO0349316.1"/>
    </source>
</evidence>
<name>A0ABS3FRR8_9CYAN</name>
<proteinExistence type="predicted"/>
<dbReference type="InterPro" id="IPR008928">
    <property type="entry name" value="6-hairpin_glycosidase_sf"/>
</dbReference>
<dbReference type="Gene3D" id="1.50.10.10">
    <property type="match status" value="1"/>
</dbReference>
<sequence>MIADVFQPNEFPSPSRIAAMREYIKKTWKTLYRSHAHILEAAKDDKIGHNDDQRWPIYISAMEDKTRVEAEFKSVLSPEEFQQIEIRRIPSEMDQITEHGLLYLPGDYVVPGGRFNEMYGWDSYFIALGLLRDGEIELAKSQVDQLIYQIDNYGTILNANRSYLLSRSQPPFLTPMILAVYEHTQDKDWLRSLLGAVESHYYYWIVPPHLNQSTGLSRYCALGEGPAPEVLVSETDEQGRTHYDRIREYYRRFEVMAYDVSLYYDKETDTLTDLFYKGDRSMRESGFDPSNRFGPFNIDIIHYAPVCLNALLYRMEQDIAQIMNILGNPQLAELWCDRAQTRHQLIDKFLWDEPSGLYLDYNFRTNERRLYEFATTFYPLWVGLASEKQAQRVVENLELFEAPGGLLTSSHVTGNQWDAPFGWAPLTLIAVEGLYRYGYRTEGDRIGGKFINLVTQEFEKTGTLLEKYDVLSCSSEVSNEIVFGYSTNEIGFGWTNGSVLELLAQAKKT</sequence>
<dbReference type="PROSITE" id="PS00927">
    <property type="entry name" value="TREHALASE_1"/>
    <property type="match status" value="1"/>
</dbReference>
<dbReference type="InterPro" id="IPR001661">
    <property type="entry name" value="Glyco_hydro_37"/>
</dbReference>
<dbReference type="RefSeq" id="WP_207087848.1">
    <property type="nucleotide sequence ID" value="NZ_JAFLQW010000254.1"/>
</dbReference>
<keyword evidence="2" id="KW-0326">Glycosidase</keyword>
<evidence type="ECO:0000256" key="1">
    <source>
        <dbReference type="ARBA" id="ARBA00022801"/>
    </source>
</evidence>
<dbReference type="Proteomes" id="UP000664844">
    <property type="component" value="Unassembled WGS sequence"/>
</dbReference>
<keyword evidence="1" id="KW-0378">Hydrolase</keyword>
<dbReference type="PROSITE" id="PS00928">
    <property type="entry name" value="TREHALASE_2"/>
    <property type="match status" value="1"/>
</dbReference>
<accession>A0ABS3FRR8</accession>
<dbReference type="PRINTS" id="PR00744">
    <property type="entry name" value="GLHYDRLASE37"/>
</dbReference>
<organism evidence="3 4">
    <name type="scientific">Phormidium pseudopriestleyi FRX01</name>
    <dbReference type="NCBI Taxonomy" id="1759528"/>
    <lineage>
        <taxon>Bacteria</taxon>
        <taxon>Bacillati</taxon>
        <taxon>Cyanobacteriota</taxon>
        <taxon>Cyanophyceae</taxon>
        <taxon>Oscillatoriophycideae</taxon>
        <taxon>Oscillatoriales</taxon>
        <taxon>Oscillatoriaceae</taxon>
        <taxon>Phormidium</taxon>
    </lineage>
</organism>
<gene>
    <name evidence="3" type="ORF">J0895_09390</name>
</gene>
<evidence type="ECO:0000256" key="2">
    <source>
        <dbReference type="ARBA" id="ARBA00023295"/>
    </source>
</evidence>
<dbReference type="Pfam" id="PF01204">
    <property type="entry name" value="Trehalase"/>
    <property type="match status" value="1"/>
</dbReference>
<dbReference type="EMBL" id="JAFLQW010000254">
    <property type="protein sequence ID" value="MBO0349316.1"/>
    <property type="molecule type" value="Genomic_DNA"/>
</dbReference>
<dbReference type="SUPFAM" id="SSF48208">
    <property type="entry name" value="Six-hairpin glycosidases"/>
    <property type="match status" value="1"/>
</dbReference>
<reference evidence="3 4" key="1">
    <citation type="submission" date="2021-03" db="EMBL/GenBank/DDBJ databases">
        <title>Metabolic Capacity of the Antarctic Cyanobacterium Phormidium pseudopriestleyi that Sustains Oxygenic Photosynthesis in the Presence of Hydrogen Sulfide.</title>
        <authorList>
            <person name="Lumian J.E."/>
            <person name="Jungblut A.D."/>
            <person name="Dillon M.L."/>
            <person name="Hawes I."/>
            <person name="Doran P.T."/>
            <person name="Mackey T.J."/>
            <person name="Dick G.J."/>
            <person name="Grettenberger C.L."/>
            <person name="Sumner D.Y."/>
        </authorList>
    </citation>
    <scope>NUCLEOTIDE SEQUENCE [LARGE SCALE GENOMIC DNA]</scope>
    <source>
        <strain evidence="3 4">FRX01</strain>
    </source>
</reference>
<dbReference type="PANTHER" id="PTHR23403">
    <property type="entry name" value="TREHALASE"/>
    <property type="match status" value="1"/>
</dbReference>
<keyword evidence="4" id="KW-1185">Reference proteome</keyword>